<dbReference type="Gene3D" id="3.10.180.10">
    <property type="entry name" value="2,3-Dihydroxybiphenyl 1,2-Dioxygenase, domain 1"/>
    <property type="match status" value="2"/>
</dbReference>
<dbReference type="InterPro" id="IPR004360">
    <property type="entry name" value="Glyas_Fos-R_dOase_dom"/>
</dbReference>
<dbReference type="Pfam" id="PF00903">
    <property type="entry name" value="Glyoxalase"/>
    <property type="match status" value="2"/>
</dbReference>
<dbReference type="InterPro" id="IPR037523">
    <property type="entry name" value="VOC_core"/>
</dbReference>
<proteinExistence type="predicted"/>
<dbReference type="AlphaFoldDB" id="A0A563EWD4"/>
<accession>A0A563EWD4</accession>
<evidence type="ECO:0000313" key="3">
    <source>
        <dbReference type="Proteomes" id="UP000316639"/>
    </source>
</evidence>
<gene>
    <name evidence="2" type="ORF">FKR81_10580</name>
</gene>
<dbReference type="OrthoDB" id="9793039at2"/>
<protein>
    <submittedName>
        <fullName evidence="2">VOC family protein</fullName>
    </submittedName>
</protein>
<evidence type="ECO:0000259" key="1">
    <source>
        <dbReference type="PROSITE" id="PS51819"/>
    </source>
</evidence>
<name>A0A563EWD4_9PSEU</name>
<sequence length="258" mass="27354">MLSTDFVPGSPNWIDLGSPDVDRTAAFYRDVLGWTLVSLGPEAGGYGFFQLHGRTVAAVGPLDAGQTSAWTIYFSVPDADATTKAVEQAGGAIRLEPMDVFTNGRMAQFTDPGGAEFAVWQPGETKGVDVLNEPGSVSWVELLSADPKAAQEFYGAALGWTAVDMPMAEGSYTLFSPESGGADTEFAGVAPTQEGHSPHWLPYFETEDVDAAVARATEAGGSVVMPATDYPDVGRMAWLTDPFGARFALMRSAQQQAQ</sequence>
<keyword evidence="3" id="KW-1185">Reference proteome</keyword>
<dbReference type="Proteomes" id="UP000316639">
    <property type="component" value="Unassembled WGS sequence"/>
</dbReference>
<feature type="domain" description="VOC" evidence="1">
    <location>
        <begin position="10"/>
        <end position="122"/>
    </location>
</feature>
<dbReference type="SUPFAM" id="SSF54593">
    <property type="entry name" value="Glyoxalase/Bleomycin resistance protein/Dihydroxybiphenyl dioxygenase"/>
    <property type="match status" value="2"/>
</dbReference>
<dbReference type="InterPro" id="IPR052164">
    <property type="entry name" value="Anthracycline_SecMetBiosynth"/>
</dbReference>
<reference evidence="2 3" key="1">
    <citation type="submission" date="2019-07" db="EMBL/GenBank/DDBJ databases">
        <title>Lentzea xizangensis sp. nov., isolated from Qinghai-Tibetan Plateau Soils.</title>
        <authorList>
            <person name="Huang J."/>
        </authorList>
    </citation>
    <scope>NUCLEOTIDE SEQUENCE [LARGE SCALE GENOMIC DNA]</scope>
    <source>
        <strain evidence="2 3">FXJ1.1311</strain>
    </source>
</reference>
<dbReference type="PANTHER" id="PTHR33993">
    <property type="entry name" value="GLYOXALASE-RELATED"/>
    <property type="match status" value="1"/>
</dbReference>
<dbReference type="PANTHER" id="PTHR33993:SF10">
    <property type="entry name" value="CONSERVED PROTEIN"/>
    <property type="match status" value="1"/>
</dbReference>
<dbReference type="InterPro" id="IPR029068">
    <property type="entry name" value="Glyas_Bleomycin-R_OHBP_Dase"/>
</dbReference>
<dbReference type="RefSeq" id="WP_146350823.1">
    <property type="nucleotide sequence ID" value="NZ_VOBR01000006.1"/>
</dbReference>
<evidence type="ECO:0000313" key="2">
    <source>
        <dbReference type="EMBL" id="TWP52027.1"/>
    </source>
</evidence>
<dbReference type="EMBL" id="VOBR01000006">
    <property type="protein sequence ID" value="TWP52027.1"/>
    <property type="molecule type" value="Genomic_DNA"/>
</dbReference>
<feature type="domain" description="VOC" evidence="1">
    <location>
        <begin position="136"/>
        <end position="252"/>
    </location>
</feature>
<dbReference type="PROSITE" id="PS51819">
    <property type="entry name" value="VOC"/>
    <property type="match status" value="2"/>
</dbReference>
<organism evidence="2 3">
    <name type="scientific">Lentzea tibetensis</name>
    <dbReference type="NCBI Taxonomy" id="2591470"/>
    <lineage>
        <taxon>Bacteria</taxon>
        <taxon>Bacillati</taxon>
        <taxon>Actinomycetota</taxon>
        <taxon>Actinomycetes</taxon>
        <taxon>Pseudonocardiales</taxon>
        <taxon>Pseudonocardiaceae</taxon>
        <taxon>Lentzea</taxon>
    </lineage>
</organism>
<comment type="caution">
    <text evidence="2">The sequence shown here is derived from an EMBL/GenBank/DDBJ whole genome shotgun (WGS) entry which is preliminary data.</text>
</comment>
<dbReference type="CDD" id="cd07247">
    <property type="entry name" value="SgaA_N_like"/>
    <property type="match status" value="2"/>
</dbReference>